<dbReference type="Proteomes" id="UP000299102">
    <property type="component" value="Unassembled WGS sequence"/>
</dbReference>
<evidence type="ECO:0000313" key="3">
    <source>
        <dbReference type="Proteomes" id="UP000299102"/>
    </source>
</evidence>
<feature type="region of interest" description="Disordered" evidence="1">
    <location>
        <begin position="60"/>
        <end position="84"/>
    </location>
</feature>
<reference evidence="2 3" key="1">
    <citation type="journal article" date="2019" name="Commun. Biol.">
        <title>The bagworm genome reveals a unique fibroin gene that provides high tensile strength.</title>
        <authorList>
            <person name="Kono N."/>
            <person name="Nakamura H."/>
            <person name="Ohtoshi R."/>
            <person name="Tomita M."/>
            <person name="Numata K."/>
            <person name="Arakawa K."/>
        </authorList>
    </citation>
    <scope>NUCLEOTIDE SEQUENCE [LARGE SCALE GENOMIC DNA]</scope>
</reference>
<organism evidence="2 3">
    <name type="scientific">Eumeta variegata</name>
    <name type="common">Bagworm moth</name>
    <name type="synonym">Eumeta japonica</name>
    <dbReference type="NCBI Taxonomy" id="151549"/>
    <lineage>
        <taxon>Eukaryota</taxon>
        <taxon>Metazoa</taxon>
        <taxon>Ecdysozoa</taxon>
        <taxon>Arthropoda</taxon>
        <taxon>Hexapoda</taxon>
        <taxon>Insecta</taxon>
        <taxon>Pterygota</taxon>
        <taxon>Neoptera</taxon>
        <taxon>Endopterygota</taxon>
        <taxon>Lepidoptera</taxon>
        <taxon>Glossata</taxon>
        <taxon>Ditrysia</taxon>
        <taxon>Tineoidea</taxon>
        <taxon>Psychidae</taxon>
        <taxon>Oiketicinae</taxon>
        <taxon>Eumeta</taxon>
    </lineage>
</organism>
<dbReference type="EMBL" id="BGZK01000480">
    <property type="protein sequence ID" value="GBP46285.1"/>
    <property type="molecule type" value="Genomic_DNA"/>
</dbReference>
<protein>
    <submittedName>
        <fullName evidence="2">Uncharacterized protein</fullName>
    </submittedName>
</protein>
<sequence>MTHILRGLTCVQTVQINSNYGELVAEFLALVNLSPTLCPKGHARPSFTDVIITSWRRSSVGHSPQRTGVSDRLKAKAPPSKIQTVTGHTSEMGYKIHTSSDKRCTGTASPRCACAGGTADSSSTAQKNDKITTVTSVRTSIAR</sequence>
<proteinExistence type="predicted"/>
<evidence type="ECO:0000256" key="1">
    <source>
        <dbReference type="SAM" id="MobiDB-lite"/>
    </source>
</evidence>
<keyword evidence="3" id="KW-1185">Reference proteome</keyword>
<dbReference type="AlphaFoldDB" id="A0A4C1W817"/>
<accession>A0A4C1W817</accession>
<comment type="caution">
    <text evidence="2">The sequence shown here is derived from an EMBL/GenBank/DDBJ whole genome shotgun (WGS) entry which is preliminary data.</text>
</comment>
<gene>
    <name evidence="2" type="ORF">EVAR_30416_1</name>
</gene>
<name>A0A4C1W817_EUMVA</name>
<evidence type="ECO:0000313" key="2">
    <source>
        <dbReference type="EMBL" id="GBP46285.1"/>
    </source>
</evidence>